<evidence type="ECO:0000256" key="1">
    <source>
        <dbReference type="ARBA" id="ARBA00023015"/>
    </source>
</evidence>
<comment type="caution">
    <text evidence="5">The sequence shown here is derived from an EMBL/GenBank/DDBJ whole genome shotgun (WGS) entry which is preliminary data.</text>
</comment>
<keyword evidence="3" id="KW-0804">Transcription</keyword>
<keyword evidence="2 5" id="KW-0238">DNA-binding</keyword>
<dbReference type="PROSITE" id="PS01124">
    <property type="entry name" value="HTH_ARAC_FAMILY_2"/>
    <property type="match status" value="1"/>
</dbReference>
<dbReference type="PRINTS" id="PR00032">
    <property type="entry name" value="HTHARAC"/>
</dbReference>
<reference evidence="5 6" key="1">
    <citation type="submission" date="2020-08" db="EMBL/GenBank/DDBJ databases">
        <title>Genomic Encyclopedia of Type Strains, Phase IV (KMG-IV): sequencing the most valuable type-strain genomes for metagenomic binning, comparative biology and taxonomic classification.</title>
        <authorList>
            <person name="Goeker M."/>
        </authorList>
    </citation>
    <scope>NUCLEOTIDE SEQUENCE [LARGE SCALE GENOMIC DNA]</scope>
    <source>
        <strain evidence="5 6">DSM 25701</strain>
    </source>
</reference>
<dbReference type="GO" id="GO:0005829">
    <property type="term" value="C:cytosol"/>
    <property type="evidence" value="ECO:0007669"/>
    <property type="project" value="TreeGrafter"/>
</dbReference>
<dbReference type="GO" id="GO:0000976">
    <property type="term" value="F:transcription cis-regulatory region binding"/>
    <property type="evidence" value="ECO:0007669"/>
    <property type="project" value="TreeGrafter"/>
</dbReference>
<dbReference type="InterPro" id="IPR020449">
    <property type="entry name" value="Tscrpt_reg_AraC-type_HTH"/>
</dbReference>
<evidence type="ECO:0000256" key="3">
    <source>
        <dbReference type="ARBA" id="ARBA00023163"/>
    </source>
</evidence>
<dbReference type="Proteomes" id="UP000536640">
    <property type="component" value="Unassembled WGS sequence"/>
</dbReference>
<dbReference type="PANTHER" id="PTHR47894:SF1">
    <property type="entry name" value="HTH-TYPE TRANSCRIPTIONAL REGULATOR VQSM"/>
    <property type="match status" value="1"/>
</dbReference>
<dbReference type="AlphaFoldDB" id="A0A840RAD2"/>
<dbReference type="PANTHER" id="PTHR47894">
    <property type="entry name" value="HTH-TYPE TRANSCRIPTIONAL REGULATOR GADX"/>
    <property type="match status" value="1"/>
</dbReference>
<evidence type="ECO:0000313" key="6">
    <source>
        <dbReference type="Proteomes" id="UP000536640"/>
    </source>
</evidence>
<accession>A0A840RAD2</accession>
<evidence type="ECO:0000256" key="2">
    <source>
        <dbReference type="ARBA" id="ARBA00023125"/>
    </source>
</evidence>
<gene>
    <name evidence="5" type="ORF">HNQ57_003564</name>
</gene>
<dbReference type="EMBL" id="JACHHW010000019">
    <property type="protein sequence ID" value="MBB5189261.1"/>
    <property type="molecule type" value="Genomic_DNA"/>
</dbReference>
<dbReference type="InterPro" id="IPR018062">
    <property type="entry name" value="HTH_AraC-typ_CS"/>
</dbReference>
<name>A0A840RAD2_9GAMM</name>
<evidence type="ECO:0000313" key="5">
    <source>
        <dbReference type="EMBL" id="MBB5189261.1"/>
    </source>
</evidence>
<feature type="domain" description="HTH araC/xylS-type" evidence="4">
    <location>
        <begin position="234"/>
        <end position="331"/>
    </location>
</feature>
<dbReference type="InterPro" id="IPR032687">
    <property type="entry name" value="AraC-type_N"/>
</dbReference>
<dbReference type="Pfam" id="PF12833">
    <property type="entry name" value="HTH_18"/>
    <property type="match status" value="1"/>
</dbReference>
<dbReference type="InterPro" id="IPR018060">
    <property type="entry name" value="HTH_AraC"/>
</dbReference>
<dbReference type="RefSeq" id="WP_184465201.1">
    <property type="nucleotide sequence ID" value="NZ_JACHHW010000019.1"/>
</dbReference>
<keyword evidence="1" id="KW-0805">Transcription regulation</keyword>
<dbReference type="SMART" id="SM00342">
    <property type="entry name" value="HTH_ARAC"/>
    <property type="match status" value="1"/>
</dbReference>
<organism evidence="5 6">
    <name type="scientific">Zhongshania antarctica</name>
    <dbReference type="NCBI Taxonomy" id="641702"/>
    <lineage>
        <taxon>Bacteria</taxon>
        <taxon>Pseudomonadati</taxon>
        <taxon>Pseudomonadota</taxon>
        <taxon>Gammaproteobacteria</taxon>
        <taxon>Cellvibrionales</taxon>
        <taxon>Spongiibacteraceae</taxon>
        <taxon>Zhongshania</taxon>
    </lineage>
</organism>
<dbReference type="SUPFAM" id="SSF46689">
    <property type="entry name" value="Homeodomain-like"/>
    <property type="match status" value="1"/>
</dbReference>
<dbReference type="Pfam" id="PF12625">
    <property type="entry name" value="Arabinose_bd"/>
    <property type="match status" value="1"/>
</dbReference>
<keyword evidence="6" id="KW-1185">Reference proteome</keyword>
<dbReference type="PROSITE" id="PS00041">
    <property type="entry name" value="HTH_ARAC_FAMILY_1"/>
    <property type="match status" value="1"/>
</dbReference>
<evidence type="ECO:0000259" key="4">
    <source>
        <dbReference type="PROSITE" id="PS01124"/>
    </source>
</evidence>
<dbReference type="GO" id="GO:0003700">
    <property type="term" value="F:DNA-binding transcription factor activity"/>
    <property type="evidence" value="ECO:0007669"/>
    <property type="project" value="InterPro"/>
</dbReference>
<protein>
    <submittedName>
        <fullName evidence="5">AraC-like DNA-binding protein</fullName>
    </submittedName>
</protein>
<dbReference type="Gene3D" id="1.10.10.60">
    <property type="entry name" value="Homeodomain-like"/>
    <property type="match status" value="1"/>
</dbReference>
<proteinExistence type="predicted"/>
<dbReference type="InterPro" id="IPR009057">
    <property type="entry name" value="Homeodomain-like_sf"/>
</dbReference>
<sequence>MSQPKPTFWKYFQEMLVESNTSNSLALERLEALLQTIGSNPFEGQHEELAEILQIMSELPTGHELAYQAGSNIPMTAYAPLVIPMKFAPTIRDSLNFLRRYLHLQVPLIAVNFDEEEGSGIFSLSYRVALPDHASTFLATGAFSALNTDLSLITGSSRNFQSVSLKYCAAEYISTFSKHFGVTPMVGADKYSVTLSEKLLNTPNPLADPFSFNSYREDYEEQLRINQLARSRSEEIRQELMAQIDSPPNLRGLAMQLHISERQLRFSLSKEDTSYRKILMQCRIDYSRTQLANPRMNITNLANKLGYSDLTAFIHSFKRWTGKTPKEFQNEILSNNIQKS</sequence>